<keyword evidence="2" id="KW-0808">Transferase</keyword>
<sequence length="396" mass="45662">MNPGKSYIKCNHKRRKETLAGKKPTIVIVTISDLFYEANLHRKVQTLLANGFKVRLFCAFNPKLNKDLWAPAELIQVKLWQKPTVLRFLQFWVKATAWLLKQKADLFISYDFLPLVALRIKSFFQESNYIYDSVELVIGLNSLVHKSVRRFFFKKIEQFGVASAQAAFTVCQSDAQALQKVYPKLNVVGFVRNIPLRQKHQRSMFLREKYDIAADKKIGLYQGMVFEGRGLIEILKACSKIDQVVLVIVGDGPLRSTLMTLAKQLKMENRVIFTGMVPFDQLAQYTYSADFGFTIISGKGLSYYHALPNKLFEYIQAEIPVIGSNYPEIRNLIEQEQVGFVVDPQNIGQIEQAIKKILDPTVYHRLKQNLKQAAPKYSWQEESKKYLQLITRQLIH</sequence>
<comment type="caution">
    <text evidence="4">The sequence shown here is derived from an EMBL/GenBank/DDBJ whole genome shotgun (WGS) entry which is preliminary data.</text>
</comment>
<dbReference type="PANTHER" id="PTHR12526">
    <property type="entry name" value="GLYCOSYLTRANSFERASE"/>
    <property type="match status" value="1"/>
</dbReference>
<organism evidence="4">
    <name type="scientific">Caldithrix abyssi</name>
    <dbReference type="NCBI Taxonomy" id="187145"/>
    <lineage>
        <taxon>Bacteria</taxon>
        <taxon>Pseudomonadati</taxon>
        <taxon>Calditrichota</taxon>
        <taxon>Calditrichia</taxon>
        <taxon>Calditrichales</taxon>
        <taxon>Calditrichaceae</taxon>
        <taxon>Caldithrix</taxon>
    </lineage>
</organism>
<feature type="domain" description="Glycosyl transferase family 1" evidence="3">
    <location>
        <begin position="206"/>
        <end position="373"/>
    </location>
</feature>
<dbReference type="InterPro" id="IPR001296">
    <property type="entry name" value="Glyco_trans_1"/>
</dbReference>
<evidence type="ECO:0000256" key="2">
    <source>
        <dbReference type="ARBA" id="ARBA00022679"/>
    </source>
</evidence>
<evidence type="ECO:0000313" key="4">
    <source>
        <dbReference type="EMBL" id="HHE55317.1"/>
    </source>
</evidence>
<protein>
    <submittedName>
        <fullName evidence="4">Glycosyltransferase</fullName>
    </submittedName>
</protein>
<keyword evidence="1" id="KW-0328">Glycosyltransferase</keyword>
<gene>
    <name evidence="4" type="ORF">ENL21_06005</name>
</gene>
<name>A0A7V5LJ23_CALAY</name>
<reference evidence="4" key="1">
    <citation type="journal article" date="2020" name="mSystems">
        <title>Genome- and Community-Level Interaction Insights into Carbon Utilization and Element Cycling Functions of Hydrothermarchaeota in Hydrothermal Sediment.</title>
        <authorList>
            <person name="Zhou Z."/>
            <person name="Liu Y."/>
            <person name="Xu W."/>
            <person name="Pan J."/>
            <person name="Luo Z.H."/>
            <person name="Li M."/>
        </authorList>
    </citation>
    <scope>NUCLEOTIDE SEQUENCE [LARGE SCALE GENOMIC DNA]</scope>
    <source>
        <strain evidence="4">HyVt-76</strain>
    </source>
</reference>
<dbReference type="PANTHER" id="PTHR12526:SF629">
    <property type="entry name" value="TEICHURONIC ACID BIOSYNTHESIS GLYCOSYLTRANSFERASE TUAH-RELATED"/>
    <property type="match status" value="1"/>
</dbReference>
<dbReference type="SUPFAM" id="SSF53756">
    <property type="entry name" value="UDP-Glycosyltransferase/glycogen phosphorylase"/>
    <property type="match status" value="1"/>
</dbReference>
<evidence type="ECO:0000259" key="3">
    <source>
        <dbReference type="Pfam" id="PF00534"/>
    </source>
</evidence>
<dbReference type="Pfam" id="PF00534">
    <property type="entry name" value="Glycos_transf_1"/>
    <property type="match status" value="1"/>
</dbReference>
<dbReference type="Gene3D" id="3.40.50.2000">
    <property type="entry name" value="Glycogen Phosphorylase B"/>
    <property type="match status" value="2"/>
</dbReference>
<dbReference type="EMBL" id="DRTD01000438">
    <property type="protein sequence ID" value="HHE55317.1"/>
    <property type="molecule type" value="Genomic_DNA"/>
</dbReference>
<dbReference type="GO" id="GO:0016757">
    <property type="term" value="F:glycosyltransferase activity"/>
    <property type="evidence" value="ECO:0007669"/>
    <property type="project" value="UniProtKB-KW"/>
</dbReference>
<accession>A0A7V5LJ23</accession>
<dbReference type="AlphaFoldDB" id="A0A7V5LJ23"/>
<proteinExistence type="predicted"/>
<dbReference type="Proteomes" id="UP000886111">
    <property type="component" value="Unassembled WGS sequence"/>
</dbReference>
<evidence type="ECO:0000256" key="1">
    <source>
        <dbReference type="ARBA" id="ARBA00022676"/>
    </source>
</evidence>